<dbReference type="KEGG" id="ftc:DA46_315"/>
<proteinExistence type="predicted"/>
<reference evidence="1" key="1">
    <citation type="submission" date="2004-10" db="EMBL/GenBank/DDBJ databases">
        <title>Genes for Type IV Pili are Highly Conserved in Francisella tularensis Subspecies.</title>
        <authorList>
            <person name="Ark N.M."/>
            <person name="Mackey A.J."/>
            <person name="Glindemann G."/>
            <person name="Inzana T.J."/>
            <person name="Mann B.J."/>
        </authorList>
    </citation>
    <scope>NUCLEOTIDE SEQUENCE</scope>
    <source>
        <strain evidence="1">Fh-1</strain>
    </source>
</reference>
<name>B2RMM7_FRATU</name>
<dbReference type="KEGG" id="ftz:CH68_415"/>
<dbReference type="NCBIfam" id="TIGR02532">
    <property type="entry name" value="IV_pilin_GFxxxE"/>
    <property type="match status" value="1"/>
</dbReference>
<dbReference type="PROSITE" id="PS00409">
    <property type="entry name" value="PROKAR_NTER_METHYL"/>
    <property type="match status" value="1"/>
</dbReference>
<accession>B2RMM7</accession>
<protein>
    <submittedName>
        <fullName evidence="1">Truncated PilE2</fullName>
    </submittedName>
</protein>
<dbReference type="AlphaFoldDB" id="B2RMM7"/>
<dbReference type="PATRIC" id="fig|119857.27.peg.313"/>
<dbReference type="KEGG" id="ftv:CH67_681"/>
<gene>
    <name evidence="1" type="primary">pilE2</name>
</gene>
<dbReference type="InterPro" id="IPR012902">
    <property type="entry name" value="N_methyl_site"/>
</dbReference>
<organism evidence="1">
    <name type="scientific">Francisella tularensis subsp. holarctica</name>
    <dbReference type="NCBI Taxonomy" id="119857"/>
    <lineage>
        <taxon>Bacteria</taxon>
        <taxon>Pseudomonadati</taxon>
        <taxon>Pseudomonadota</taxon>
        <taxon>Gammaproteobacteria</taxon>
        <taxon>Thiotrichales</taxon>
        <taxon>Francisellaceae</taxon>
        <taxon>Francisella</taxon>
    </lineage>
</organism>
<dbReference type="Gene3D" id="3.30.700.10">
    <property type="entry name" value="Glycoprotein, Type 4 Pilin"/>
    <property type="match status" value="1"/>
</dbReference>
<dbReference type="InterPro" id="IPR045584">
    <property type="entry name" value="Pilin-like"/>
</dbReference>
<dbReference type="HOGENOM" id="CLU_217215_0_0_6"/>
<sequence>MQTHKQTGFSLVELMVVIAIIAILAAVAIPIYSNYK</sequence>
<evidence type="ECO:0000313" key="1">
    <source>
        <dbReference type="EMBL" id="AAX14622.1"/>
    </source>
</evidence>
<dbReference type="SUPFAM" id="SSF54523">
    <property type="entry name" value="Pili subunits"/>
    <property type="match status" value="1"/>
</dbReference>
<dbReference type="Pfam" id="PF07963">
    <property type="entry name" value="N_methyl"/>
    <property type="match status" value="1"/>
</dbReference>
<dbReference type="EMBL" id="AY788834">
    <property type="protein sequence ID" value="AAX14622.1"/>
    <property type="molecule type" value="Genomic_DNA"/>
</dbReference>